<evidence type="ECO:0000256" key="3">
    <source>
        <dbReference type="SAM" id="MobiDB-lite"/>
    </source>
</evidence>
<evidence type="ECO:0000259" key="4">
    <source>
        <dbReference type="Pfam" id="PF06428"/>
    </source>
</evidence>
<reference evidence="5" key="1">
    <citation type="submission" date="2023-06" db="EMBL/GenBank/DDBJ databases">
        <title>Genome-scale phylogeny and comparative genomics of the fungal order Sordariales.</title>
        <authorList>
            <consortium name="Lawrence Berkeley National Laboratory"/>
            <person name="Hensen N."/>
            <person name="Bonometti L."/>
            <person name="Westerberg I."/>
            <person name="Brannstrom I.O."/>
            <person name="Guillou S."/>
            <person name="Cros-Aarteil S."/>
            <person name="Calhoun S."/>
            <person name="Haridas S."/>
            <person name="Kuo A."/>
            <person name="Mondo S."/>
            <person name="Pangilinan J."/>
            <person name="Riley R."/>
            <person name="LaButti K."/>
            <person name="Andreopoulos B."/>
            <person name="Lipzen A."/>
            <person name="Chen C."/>
            <person name="Yanf M."/>
            <person name="Daum C."/>
            <person name="Ng V."/>
            <person name="Clum A."/>
            <person name="Steindorff A."/>
            <person name="Ohm R."/>
            <person name="Martin F."/>
            <person name="Silar P."/>
            <person name="Natvig D."/>
            <person name="Lalanne C."/>
            <person name="Gautier V."/>
            <person name="Ament-velasquez S.L."/>
            <person name="Kruys A."/>
            <person name="Hutchinson M.I."/>
            <person name="Powell A.J."/>
            <person name="Barry K."/>
            <person name="Miller A.N."/>
            <person name="Grigoriev I.V."/>
            <person name="Debuchy R."/>
            <person name="Gladieux P."/>
            <person name="Thoren M.H."/>
            <person name="Johannesson H."/>
        </authorList>
    </citation>
    <scope>NUCLEOTIDE SEQUENCE</scope>
    <source>
        <strain evidence="5">SMH3187-1</strain>
    </source>
</reference>
<proteinExistence type="predicted"/>
<evidence type="ECO:0000313" key="5">
    <source>
        <dbReference type="EMBL" id="KAK0752011.1"/>
    </source>
</evidence>
<dbReference type="AlphaFoldDB" id="A0AA40KAS3"/>
<feature type="region of interest" description="Disordered" evidence="3">
    <location>
        <begin position="83"/>
        <end position="116"/>
    </location>
</feature>
<dbReference type="PANTHER" id="PTHR14430">
    <property type="entry name" value="RABIN3-RELATED"/>
    <property type="match status" value="1"/>
</dbReference>
<comment type="caution">
    <text evidence="5">The sequence shown here is derived from an EMBL/GenBank/DDBJ whole genome shotgun (WGS) entry which is preliminary data.</text>
</comment>
<keyword evidence="6" id="KW-1185">Reference proteome</keyword>
<evidence type="ECO:0000313" key="6">
    <source>
        <dbReference type="Proteomes" id="UP001172155"/>
    </source>
</evidence>
<evidence type="ECO:0000256" key="2">
    <source>
        <dbReference type="SAM" id="Coils"/>
    </source>
</evidence>
<gene>
    <name evidence="5" type="ORF">B0T18DRAFT_388053</name>
</gene>
<evidence type="ECO:0000256" key="1">
    <source>
        <dbReference type="ARBA" id="ARBA00023054"/>
    </source>
</evidence>
<dbReference type="InterPro" id="IPR040351">
    <property type="entry name" value="RAB3IL/RAB3IP/Sec2"/>
</dbReference>
<keyword evidence="1 2" id="KW-0175">Coiled coil</keyword>
<dbReference type="Gene3D" id="6.10.140.910">
    <property type="match status" value="1"/>
</dbReference>
<feature type="compositionally biased region" description="Low complexity" evidence="3">
    <location>
        <begin position="85"/>
        <end position="97"/>
    </location>
</feature>
<dbReference type="GO" id="GO:0006887">
    <property type="term" value="P:exocytosis"/>
    <property type="evidence" value="ECO:0007669"/>
    <property type="project" value="TreeGrafter"/>
</dbReference>
<feature type="coiled-coil region" evidence="2">
    <location>
        <begin position="32"/>
        <end position="80"/>
    </location>
</feature>
<dbReference type="EMBL" id="JAUKUD010000002">
    <property type="protein sequence ID" value="KAK0752011.1"/>
    <property type="molecule type" value="Genomic_DNA"/>
</dbReference>
<dbReference type="PANTHER" id="PTHR14430:SF4">
    <property type="entry name" value="GDP_GTP EXCHANGE FACTOR SEC2 N-TERMINAL DOMAIN-CONTAINING PROTEIN"/>
    <property type="match status" value="1"/>
</dbReference>
<sequence>MATTMTMSAAPTAFSPSDCCPQCGFKATFPSHNDAQASLAAAQNQIAALEAQVRLLNEKASSAVDRWADYEDELAKLRRELNIHSPTASTAPTASTPGPTPLHTPSTSVASPARSSFLSSGAASRISALLSPRKSTPNLRASPPQQQPPPPLPPARYNNSLPLHPSPAIYSPAPSPAPDTPSAEDLAAALAREQALRRQAEGRLNDTSREVEELSVSLFEQANEMVATERRARARLEERVETLERREVEKHRRLERLEGAMERIDRVRAVLGQGAGNRSTL</sequence>
<dbReference type="GO" id="GO:0005085">
    <property type="term" value="F:guanyl-nucleotide exchange factor activity"/>
    <property type="evidence" value="ECO:0007669"/>
    <property type="project" value="InterPro"/>
</dbReference>
<feature type="compositionally biased region" description="Pro residues" evidence="3">
    <location>
        <begin position="145"/>
        <end position="154"/>
    </location>
</feature>
<protein>
    <recommendedName>
        <fullName evidence="4">GDP/GTP exchange factor Sec2 N-terminal domain-containing protein</fullName>
    </recommendedName>
</protein>
<feature type="region of interest" description="Disordered" evidence="3">
    <location>
        <begin position="133"/>
        <end position="184"/>
    </location>
</feature>
<name>A0AA40KAS3_9PEZI</name>
<dbReference type="GO" id="GO:0051286">
    <property type="term" value="C:cell tip"/>
    <property type="evidence" value="ECO:0007669"/>
    <property type="project" value="TreeGrafter"/>
</dbReference>
<dbReference type="InterPro" id="IPR009449">
    <property type="entry name" value="Sec2_N"/>
</dbReference>
<organism evidence="5 6">
    <name type="scientific">Schizothecium vesticola</name>
    <dbReference type="NCBI Taxonomy" id="314040"/>
    <lineage>
        <taxon>Eukaryota</taxon>
        <taxon>Fungi</taxon>
        <taxon>Dikarya</taxon>
        <taxon>Ascomycota</taxon>
        <taxon>Pezizomycotina</taxon>
        <taxon>Sordariomycetes</taxon>
        <taxon>Sordariomycetidae</taxon>
        <taxon>Sordariales</taxon>
        <taxon>Schizotheciaceae</taxon>
        <taxon>Schizothecium</taxon>
    </lineage>
</organism>
<feature type="domain" description="GDP/GTP exchange factor Sec2 N-terminal" evidence="4">
    <location>
        <begin position="184"/>
        <end position="258"/>
    </location>
</feature>
<dbReference type="Proteomes" id="UP001172155">
    <property type="component" value="Unassembled WGS sequence"/>
</dbReference>
<feature type="compositionally biased region" description="Polar residues" evidence="3">
    <location>
        <begin position="103"/>
        <end position="116"/>
    </location>
</feature>
<dbReference type="GO" id="GO:0070319">
    <property type="term" value="C:Golgi to plasma membrane transport vesicle"/>
    <property type="evidence" value="ECO:0007669"/>
    <property type="project" value="TreeGrafter"/>
</dbReference>
<dbReference type="Pfam" id="PF06428">
    <property type="entry name" value="Sec2p"/>
    <property type="match status" value="1"/>
</dbReference>
<dbReference type="SUPFAM" id="SSF144284">
    <property type="entry name" value="Sec2 N-terminal region"/>
    <property type="match status" value="1"/>
</dbReference>
<accession>A0AA40KAS3</accession>